<reference evidence="6 7" key="1">
    <citation type="submission" date="2014-07" db="EMBL/GenBank/DDBJ databases">
        <authorList>
            <person name="McCorrison J."/>
            <person name="Sanka R."/>
            <person name="Torralba M."/>
            <person name="Gillis M."/>
            <person name="Haft D.H."/>
            <person name="Methe B."/>
            <person name="Sutton G."/>
            <person name="Nelson K.E."/>
        </authorList>
    </citation>
    <scope>NUCLEOTIDE SEQUENCE [LARGE SCALE GENOMIC DNA]</scope>
    <source>
        <strain evidence="6 7">DNF00320</strain>
    </source>
</reference>
<evidence type="ECO:0000256" key="4">
    <source>
        <dbReference type="ARBA" id="ARBA00023172"/>
    </source>
</evidence>
<dbReference type="PANTHER" id="PTHR30563:SF0">
    <property type="entry name" value="DNA RECOMBINATION PROTEIN RMUC"/>
    <property type="match status" value="1"/>
</dbReference>
<dbReference type="GO" id="GO:0006310">
    <property type="term" value="P:DNA recombination"/>
    <property type="evidence" value="ECO:0007669"/>
    <property type="project" value="UniProtKB-KW"/>
</dbReference>
<dbReference type="PANTHER" id="PTHR30563">
    <property type="entry name" value="DNA RECOMBINATION PROTEIN RMUC"/>
    <property type="match status" value="1"/>
</dbReference>
<evidence type="ECO:0000313" key="6">
    <source>
        <dbReference type="EMBL" id="KGF44150.1"/>
    </source>
</evidence>
<feature type="coiled-coil region" evidence="5">
    <location>
        <begin position="195"/>
        <end position="229"/>
    </location>
</feature>
<sequence length="477" mass="54544">MFYILTFLLGALIVYLWLKAQNTKELGQLKTDLSLAQNQLSIVRENAAKSLADAKQAAAEKLENQQKTFEVRLSSEKEAMAKSLQAVKDNAQERIEQEREHAANLREELQKENENKLKLLQEEVRNMGEQMLTEHRQKLNTADKDRLDALLNPLKERLEAFSQTVTKSSKESAEAKTEIRTTFEESLKRLQEGQKHNIELMREDHLRAVEELKKQTERIGNDAASLTQALKGDSKMQGDWGEMILEHTLEDCGLKKGEQYFLQENVKDEDGNNYRPDAIIAFPNNERAVIDAKVSLTAYQAALKAESKDEQDKYLKEHIRSVRTHVDELAAKNYDVLVPGCIGYVLMFIPYESGYSAAIKTDASILQYAYRKHIIILSPSNLLMALQLTHTMWQNYRLNKNVEEILRQSNDLYDKFALFAETFINIGASIDQLKTRYDKARGQLNTGKGNVVRKLEGLKALGITPKKENPLEIENRQ</sequence>
<evidence type="ECO:0000313" key="7">
    <source>
        <dbReference type="Proteomes" id="UP000029525"/>
    </source>
</evidence>
<protein>
    <submittedName>
        <fullName evidence="6">Recombinase RmuC</fullName>
    </submittedName>
</protein>
<gene>
    <name evidence="6" type="ORF">HMPREF0647_07890</name>
</gene>
<name>A0A096AB30_9BACT</name>
<keyword evidence="4" id="KW-0233">DNA recombination</keyword>
<comment type="function">
    <text evidence="1">Involved in DNA recombination.</text>
</comment>
<organism evidence="6 7">
    <name type="scientific">Prevotella bivia DNF00320</name>
    <dbReference type="NCBI Taxonomy" id="1401068"/>
    <lineage>
        <taxon>Bacteria</taxon>
        <taxon>Pseudomonadati</taxon>
        <taxon>Bacteroidota</taxon>
        <taxon>Bacteroidia</taxon>
        <taxon>Bacteroidales</taxon>
        <taxon>Prevotellaceae</taxon>
        <taxon>Prevotella</taxon>
    </lineage>
</organism>
<dbReference type="RefSeq" id="WP_036867573.1">
    <property type="nucleotide sequence ID" value="NZ_JRNQ01000049.1"/>
</dbReference>
<comment type="caution">
    <text evidence="6">The sequence shown here is derived from an EMBL/GenBank/DDBJ whole genome shotgun (WGS) entry which is preliminary data.</text>
</comment>
<proteinExistence type="inferred from homology"/>
<feature type="coiled-coil region" evidence="5">
    <location>
        <begin position="44"/>
        <end position="130"/>
    </location>
</feature>
<dbReference type="OrthoDB" id="370725at2"/>
<dbReference type="AlphaFoldDB" id="A0A096AB30"/>
<evidence type="ECO:0000256" key="1">
    <source>
        <dbReference type="ARBA" id="ARBA00003416"/>
    </source>
</evidence>
<evidence type="ECO:0000256" key="3">
    <source>
        <dbReference type="ARBA" id="ARBA00023054"/>
    </source>
</evidence>
<evidence type="ECO:0000256" key="2">
    <source>
        <dbReference type="ARBA" id="ARBA00009840"/>
    </source>
</evidence>
<comment type="similarity">
    <text evidence="2">Belongs to the RmuC family.</text>
</comment>
<dbReference type="Proteomes" id="UP000029525">
    <property type="component" value="Unassembled WGS sequence"/>
</dbReference>
<keyword evidence="3 5" id="KW-0175">Coiled coil</keyword>
<evidence type="ECO:0000256" key="5">
    <source>
        <dbReference type="SAM" id="Coils"/>
    </source>
</evidence>
<dbReference type="InterPro" id="IPR003798">
    <property type="entry name" value="DNA_recombination_RmuC"/>
</dbReference>
<accession>A0A096AB30</accession>
<dbReference type="Pfam" id="PF02646">
    <property type="entry name" value="RmuC"/>
    <property type="match status" value="1"/>
</dbReference>
<dbReference type="EMBL" id="JRNQ01000049">
    <property type="protein sequence ID" value="KGF44150.1"/>
    <property type="molecule type" value="Genomic_DNA"/>
</dbReference>